<evidence type="ECO:0000256" key="7">
    <source>
        <dbReference type="SAM" id="MobiDB-lite"/>
    </source>
</evidence>
<keyword evidence="6" id="KW-0067">ATP-binding</keyword>
<evidence type="ECO:0000259" key="8">
    <source>
        <dbReference type="PROSITE" id="PS50011"/>
    </source>
</evidence>
<keyword evidence="10" id="KW-1185">Reference proteome</keyword>
<evidence type="ECO:0000256" key="6">
    <source>
        <dbReference type="ARBA" id="ARBA00022840"/>
    </source>
</evidence>
<dbReference type="InterPro" id="IPR001245">
    <property type="entry name" value="Ser-Thr/Tyr_kinase_cat_dom"/>
</dbReference>
<dbReference type="Gene3D" id="1.10.510.10">
    <property type="entry name" value="Transferase(Phosphotransferase) domain 1"/>
    <property type="match status" value="1"/>
</dbReference>
<evidence type="ECO:0000256" key="2">
    <source>
        <dbReference type="ARBA" id="ARBA00022527"/>
    </source>
</evidence>
<dbReference type="PROSITE" id="PS50011">
    <property type="entry name" value="PROTEIN_KINASE_DOM"/>
    <property type="match status" value="1"/>
</dbReference>
<keyword evidence="4" id="KW-0547">Nucleotide-binding</keyword>
<evidence type="ECO:0000313" key="10">
    <source>
        <dbReference type="Proteomes" id="UP000054047"/>
    </source>
</evidence>
<dbReference type="EMBL" id="KN730069">
    <property type="protein sequence ID" value="KIH61509.1"/>
    <property type="molecule type" value="Genomic_DNA"/>
</dbReference>
<dbReference type="SUPFAM" id="SSF56112">
    <property type="entry name" value="Protein kinase-like (PK-like)"/>
    <property type="match status" value="1"/>
</dbReference>
<accession>A0A0C2GQX7</accession>
<feature type="compositionally biased region" description="Polar residues" evidence="7">
    <location>
        <begin position="130"/>
        <end position="147"/>
    </location>
</feature>
<evidence type="ECO:0000256" key="4">
    <source>
        <dbReference type="ARBA" id="ARBA00022741"/>
    </source>
</evidence>
<dbReference type="GO" id="GO:0005524">
    <property type="term" value="F:ATP binding"/>
    <property type="evidence" value="ECO:0007669"/>
    <property type="project" value="UniProtKB-KW"/>
</dbReference>
<dbReference type="AlphaFoldDB" id="A0A0C2GQX7"/>
<dbReference type="GO" id="GO:0007254">
    <property type="term" value="P:JNK cascade"/>
    <property type="evidence" value="ECO:0007669"/>
    <property type="project" value="TreeGrafter"/>
</dbReference>
<evidence type="ECO:0000256" key="5">
    <source>
        <dbReference type="ARBA" id="ARBA00022777"/>
    </source>
</evidence>
<dbReference type="InterPro" id="IPR011009">
    <property type="entry name" value="Kinase-like_dom_sf"/>
</dbReference>
<comment type="similarity">
    <text evidence="1">Belongs to the protein kinase superfamily. STE Ser/Thr protein kinase family. MAP kinase kinase kinase subfamily.</text>
</comment>
<feature type="region of interest" description="Disordered" evidence="7">
    <location>
        <begin position="130"/>
        <end position="158"/>
    </location>
</feature>
<dbReference type="PANTHER" id="PTHR46716:SF1">
    <property type="entry name" value="MITOGEN-ACTIVATED PROTEIN KINASE KINASE KINASE 7"/>
    <property type="match status" value="1"/>
</dbReference>
<keyword evidence="3" id="KW-0808">Transferase</keyword>
<gene>
    <name evidence="9" type="ORF">ANCDUO_08218</name>
</gene>
<evidence type="ECO:0000313" key="9">
    <source>
        <dbReference type="EMBL" id="KIH61509.1"/>
    </source>
</evidence>
<keyword evidence="5" id="KW-0418">Kinase</keyword>
<reference evidence="9 10" key="1">
    <citation type="submission" date="2013-12" db="EMBL/GenBank/DDBJ databases">
        <title>Draft genome of the parsitic nematode Ancylostoma duodenale.</title>
        <authorList>
            <person name="Mitreva M."/>
        </authorList>
    </citation>
    <scope>NUCLEOTIDE SEQUENCE [LARGE SCALE GENOMIC DNA]</scope>
    <source>
        <strain evidence="9 10">Zhejiang</strain>
    </source>
</reference>
<protein>
    <recommendedName>
        <fullName evidence="8">Protein kinase domain-containing protein</fullName>
    </recommendedName>
</protein>
<feature type="domain" description="Protein kinase" evidence="8">
    <location>
        <begin position="1"/>
        <end position="115"/>
    </location>
</feature>
<name>A0A0C2GQX7_9BILA</name>
<organism evidence="9 10">
    <name type="scientific">Ancylostoma duodenale</name>
    <dbReference type="NCBI Taxonomy" id="51022"/>
    <lineage>
        <taxon>Eukaryota</taxon>
        <taxon>Metazoa</taxon>
        <taxon>Ecdysozoa</taxon>
        <taxon>Nematoda</taxon>
        <taxon>Chromadorea</taxon>
        <taxon>Rhabditida</taxon>
        <taxon>Rhabditina</taxon>
        <taxon>Rhabditomorpha</taxon>
        <taxon>Strongyloidea</taxon>
        <taxon>Ancylostomatidae</taxon>
        <taxon>Ancylostomatinae</taxon>
        <taxon>Ancylostoma</taxon>
    </lineage>
</organism>
<evidence type="ECO:0000256" key="3">
    <source>
        <dbReference type="ARBA" id="ARBA00022679"/>
    </source>
</evidence>
<sequence>MAPEIIRGSKQYTAKCDVYSFGIIMWQIIARRDSPYIASHPHDAYVIYWNIVTKNLRPPELSCSPVLSQFYERFSFLVFLHVMTNTICELFNRCWHDDPEKRPTSEQIMRYFSLLRVAFPNGDDSLIDTSTNEPAITPQPRSATPSYPTRHRRGRSDQSTLIHINGAPSTSAAEEENTPLHLRNTRSHSEITYVQTTEISQIGRPRLSTQTNEMPANVLDYIDHSLRPPDPIVGDDASEQIYNEHIAACHELYDHDLSLQRALADKHNAIVNLAHMDNYRKLMEKKRQLEQLRDDALKKIQQHS</sequence>
<evidence type="ECO:0000256" key="1">
    <source>
        <dbReference type="ARBA" id="ARBA00006529"/>
    </source>
</evidence>
<dbReference type="GO" id="GO:0006955">
    <property type="term" value="P:immune response"/>
    <property type="evidence" value="ECO:0007669"/>
    <property type="project" value="TreeGrafter"/>
</dbReference>
<dbReference type="InterPro" id="IPR000719">
    <property type="entry name" value="Prot_kinase_dom"/>
</dbReference>
<dbReference type="Proteomes" id="UP000054047">
    <property type="component" value="Unassembled WGS sequence"/>
</dbReference>
<dbReference type="GO" id="GO:0004709">
    <property type="term" value="F:MAP kinase kinase kinase activity"/>
    <property type="evidence" value="ECO:0007669"/>
    <property type="project" value="TreeGrafter"/>
</dbReference>
<dbReference type="PANTHER" id="PTHR46716">
    <property type="entry name" value="MITOGEN-ACTIVATED PROTEIN KINASE KINASE KINASE 7"/>
    <property type="match status" value="1"/>
</dbReference>
<keyword evidence="2" id="KW-0723">Serine/threonine-protein kinase</keyword>
<dbReference type="Pfam" id="PF07714">
    <property type="entry name" value="PK_Tyr_Ser-Thr"/>
    <property type="match status" value="1"/>
</dbReference>
<dbReference type="OrthoDB" id="10013149at2759"/>
<proteinExistence type="inferred from homology"/>
<dbReference type="GO" id="GO:0043123">
    <property type="term" value="P:positive regulation of canonical NF-kappaB signal transduction"/>
    <property type="evidence" value="ECO:0007669"/>
    <property type="project" value="TreeGrafter"/>
</dbReference>